<dbReference type="PANTHER" id="PTHR44215">
    <property type="entry name" value="WD REPEAT-CONTAINING PROTEIN 75"/>
    <property type="match status" value="1"/>
</dbReference>
<dbReference type="STRING" id="5098.A0A507QI75"/>
<evidence type="ECO:0000256" key="1">
    <source>
        <dbReference type="ARBA" id="ARBA00004604"/>
    </source>
</evidence>
<keyword evidence="4 8" id="KW-0853">WD repeat</keyword>
<name>A0A507QI75_MONPU</name>
<dbReference type="InterPro" id="IPR011044">
    <property type="entry name" value="Quino_amine_DH_bsu"/>
</dbReference>
<dbReference type="PROSITE" id="PS50082">
    <property type="entry name" value="WD_REPEATS_2"/>
    <property type="match status" value="1"/>
</dbReference>
<dbReference type="Proteomes" id="UP000319663">
    <property type="component" value="Unassembled WGS sequence"/>
</dbReference>
<dbReference type="GO" id="GO:0006364">
    <property type="term" value="P:rRNA processing"/>
    <property type="evidence" value="ECO:0007669"/>
    <property type="project" value="UniProtKB-KW"/>
</dbReference>
<dbReference type="AlphaFoldDB" id="A0A507QI75"/>
<protein>
    <submittedName>
        <fullName evidence="10">Uncharacterized protein</fullName>
    </submittedName>
</protein>
<evidence type="ECO:0000256" key="9">
    <source>
        <dbReference type="SAM" id="MobiDB-lite"/>
    </source>
</evidence>
<keyword evidence="2" id="KW-0690">Ribosome biogenesis</keyword>
<evidence type="ECO:0000256" key="7">
    <source>
        <dbReference type="ARBA" id="ARBA00023242"/>
    </source>
</evidence>
<evidence type="ECO:0000256" key="2">
    <source>
        <dbReference type="ARBA" id="ARBA00022517"/>
    </source>
</evidence>
<feature type="compositionally biased region" description="Basic and acidic residues" evidence="9">
    <location>
        <begin position="43"/>
        <end position="54"/>
    </location>
</feature>
<organism evidence="10 11">
    <name type="scientific">Monascus purpureus</name>
    <name type="common">Red mold</name>
    <name type="synonym">Monascus anka</name>
    <dbReference type="NCBI Taxonomy" id="5098"/>
    <lineage>
        <taxon>Eukaryota</taxon>
        <taxon>Fungi</taxon>
        <taxon>Dikarya</taxon>
        <taxon>Ascomycota</taxon>
        <taxon>Pezizomycotina</taxon>
        <taxon>Eurotiomycetes</taxon>
        <taxon>Eurotiomycetidae</taxon>
        <taxon>Eurotiales</taxon>
        <taxon>Aspergillaceae</taxon>
        <taxon>Monascus</taxon>
    </lineage>
</organism>
<sequence>MPAVSQPGRLSKRSLATDAAPDNILLTDKGRVKRRRFSYNGEDEARPMPNRLEKPAVTSPEGTPRHEIRPREKLYSTFWSVSQPVAGRYSDLDPIFTADEGYVFIGLETAVHVYSVSTSRLLRALEVESNHKVVGYRLCPVNEEHLYVFTSGGIGKWEWATGKRMAYWNVSCKKIAVDLTSDVTEDSTRTISYIVREHKDGKRQISAMCLADQRPLETIILDSTRRLTNLKVSRRGQIIVAWDSHHLLVGNAKVDIPISPVSMQYTWREVNLPVNITCLDLRLGAYPVNTEVTGSKSRKHLDTVDLVLGESGGSILVLYDALNSLTNNEINYQGRQSSSFKRLHWHRGPVHAVRWSKDGNYILSGGDESVMVLWQLDTARKQYLPHLSSPICNIVVSPTGNSYAVKLADNSIMILSARELRAHTTITGLQVCPTPTNQLNGQGHYTGGTYHSFRAAASLHPKQPDQLLIAVPASQQISGDAHICVNSPVLQTYNIRTNSHISRQALTRTNATTLTMSPEGTRITAPDIEYLSVAHDGKWLATVDSWRPSKDDLKACELGHIATDDNGEDYQEIFLKFWKWNSLSSLWELVTRVDNPHFLGKSTLPVLDLTSQPHNHGFASIGADAVLRFWYPSPRQRSGLKAVDVEQLLETWKCRSIVDLKGSIGNINANRLCAASLCFSGDGSVLGVSLQSESLYHNITLLIDVCTHEICHTRVGIFSGDLCAIKFIGRHLIIASSRSLSAWDTVGDTVRTIGPSDLDKHISTEGSPRLLAVDPNALTFAVTTHYNGENSSGRSNKKRRKVNSYVQIYDLGSLTLLYELPLRTCPLALLLDPISGDYIIVDAAANVRRLGSLGNTTRVTAGSHDASSHLKSGFANLFGGHAGHSNLKLPARAVGVEAEDASLSTKALANVFGDAASFSLPSVGALFKDVVRYLKSG</sequence>
<dbReference type="InterPro" id="IPR001680">
    <property type="entry name" value="WD40_rpt"/>
</dbReference>
<dbReference type="InterPro" id="IPR053826">
    <property type="entry name" value="WDR75"/>
</dbReference>
<keyword evidence="11" id="KW-1185">Reference proteome</keyword>
<accession>A0A507QI75</accession>
<dbReference type="GO" id="GO:0003723">
    <property type="term" value="F:RNA binding"/>
    <property type="evidence" value="ECO:0007669"/>
    <property type="project" value="InterPro"/>
</dbReference>
<dbReference type="Pfam" id="PF23869">
    <property type="entry name" value="Beta-prop_WDR75_1st"/>
    <property type="match status" value="1"/>
</dbReference>
<dbReference type="SMART" id="SM00320">
    <property type="entry name" value="WD40"/>
    <property type="match status" value="2"/>
</dbReference>
<keyword evidence="6" id="KW-0804">Transcription</keyword>
<keyword evidence="7" id="KW-0539">Nucleus</keyword>
<dbReference type="SUPFAM" id="SSF50969">
    <property type="entry name" value="YVTN repeat-like/Quinoprotein amine dehydrogenase"/>
    <property type="match status" value="1"/>
</dbReference>
<feature type="repeat" description="WD" evidence="8">
    <location>
        <begin position="343"/>
        <end position="384"/>
    </location>
</feature>
<dbReference type="PROSITE" id="PS50294">
    <property type="entry name" value="WD_REPEATS_REGION"/>
    <property type="match status" value="1"/>
</dbReference>
<dbReference type="SUPFAM" id="SSF82171">
    <property type="entry name" value="DPP6 N-terminal domain-like"/>
    <property type="match status" value="1"/>
</dbReference>
<feature type="region of interest" description="Disordered" evidence="9">
    <location>
        <begin position="37"/>
        <end position="67"/>
    </location>
</feature>
<evidence type="ECO:0000256" key="5">
    <source>
        <dbReference type="ARBA" id="ARBA00022737"/>
    </source>
</evidence>
<keyword evidence="3" id="KW-0698">rRNA processing</keyword>
<proteinExistence type="predicted"/>
<comment type="caution">
    <text evidence="10">The sequence shown here is derived from an EMBL/GenBank/DDBJ whole genome shotgun (WGS) entry which is preliminary data.</text>
</comment>
<evidence type="ECO:0000313" key="10">
    <source>
        <dbReference type="EMBL" id="TQB68178.1"/>
    </source>
</evidence>
<evidence type="ECO:0000256" key="6">
    <source>
        <dbReference type="ARBA" id="ARBA00023163"/>
    </source>
</evidence>
<keyword evidence="5" id="KW-0677">Repeat</keyword>
<evidence type="ECO:0000256" key="3">
    <source>
        <dbReference type="ARBA" id="ARBA00022552"/>
    </source>
</evidence>
<dbReference type="InterPro" id="IPR015943">
    <property type="entry name" value="WD40/YVTN_repeat-like_dom_sf"/>
</dbReference>
<comment type="subcellular location">
    <subcellularLocation>
        <location evidence="1">Nucleus</location>
        <location evidence="1">Nucleolus</location>
    </subcellularLocation>
</comment>
<dbReference type="GO" id="GO:2000234">
    <property type="term" value="P:positive regulation of rRNA processing"/>
    <property type="evidence" value="ECO:0007669"/>
    <property type="project" value="TreeGrafter"/>
</dbReference>
<reference evidence="10 11" key="1">
    <citation type="submission" date="2019-06" db="EMBL/GenBank/DDBJ databases">
        <title>Wine fermentation using esterase from Monascus purpureus.</title>
        <authorList>
            <person name="Geng C."/>
            <person name="Zhang Y."/>
        </authorList>
    </citation>
    <scope>NUCLEOTIDE SEQUENCE [LARGE SCALE GENOMIC DNA]</scope>
    <source>
        <strain evidence="10">HQ1</strain>
    </source>
</reference>
<dbReference type="GO" id="GO:0032040">
    <property type="term" value="C:small-subunit processome"/>
    <property type="evidence" value="ECO:0007669"/>
    <property type="project" value="InterPro"/>
</dbReference>
<dbReference type="EMBL" id="VIFY01000242">
    <property type="protein sequence ID" value="TQB68178.1"/>
    <property type="molecule type" value="Genomic_DNA"/>
</dbReference>
<dbReference type="GO" id="GO:0045943">
    <property type="term" value="P:positive regulation of transcription by RNA polymerase I"/>
    <property type="evidence" value="ECO:0007669"/>
    <property type="project" value="InterPro"/>
</dbReference>
<gene>
    <name evidence="10" type="ORF">MPDQ_003872</name>
</gene>
<evidence type="ECO:0000313" key="11">
    <source>
        <dbReference type="Proteomes" id="UP000319663"/>
    </source>
</evidence>
<dbReference type="PANTHER" id="PTHR44215:SF1">
    <property type="entry name" value="WD REPEAT-CONTAINING PROTEIN 75"/>
    <property type="match status" value="1"/>
</dbReference>
<evidence type="ECO:0000256" key="4">
    <source>
        <dbReference type="ARBA" id="ARBA00022574"/>
    </source>
</evidence>
<evidence type="ECO:0000256" key="8">
    <source>
        <dbReference type="PROSITE-ProRule" id="PRU00221"/>
    </source>
</evidence>
<dbReference type="Gene3D" id="2.130.10.10">
    <property type="entry name" value="YVTN repeat-like/Quinoprotein amine dehydrogenase"/>
    <property type="match status" value="1"/>
</dbReference>
<dbReference type="OrthoDB" id="4096at2759"/>